<keyword evidence="1" id="KW-1133">Transmembrane helix</keyword>
<comment type="caution">
    <text evidence="2">The sequence shown here is derived from an EMBL/GenBank/DDBJ whole genome shotgun (WGS) entry which is preliminary data.</text>
</comment>
<proteinExistence type="predicted"/>
<evidence type="ECO:0000313" key="3">
    <source>
        <dbReference type="Proteomes" id="UP000451471"/>
    </source>
</evidence>
<name>A0A6B0GKI6_9EURY</name>
<gene>
    <name evidence="2" type="ORF">GQS65_12905</name>
</gene>
<sequence length="93" mass="9866">MMWVGPAIVVVKTIILLLGAAITYIAYKAYRQTNSPSIRLLGIGFTIITLGALLAGIANQVLSVSLEVGVLLNSVLVALGFATILYSLYLERG</sequence>
<feature type="transmembrane region" description="Helical" evidence="1">
    <location>
        <begin position="38"/>
        <end position="58"/>
    </location>
</feature>
<dbReference type="AlphaFoldDB" id="A0A6B0GKI6"/>
<keyword evidence="1" id="KW-0812">Transmembrane</keyword>
<dbReference type="Pfam" id="PF24365">
    <property type="entry name" value="DUF7521"/>
    <property type="match status" value="1"/>
</dbReference>
<feature type="transmembrane region" description="Helical" evidence="1">
    <location>
        <begin position="70"/>
        <end position="90"/>
    </location>
</feature>
<evidence type="ECO:0000313" key="2">
    <source>
        <dbReference type="EMBL" id="MWG35372.1"/>
    </source>
</evidence>
<evidence type="ECO:0000256" key="1">
    <source>
        <dbReference type="SAM" id="Phobius"/>
    </source>
</evidence>
<dbReference type="EMBL" id="WSZK01000022">
    <property type="protein sequence ID" value="MWG35372.1"/>
    <property type="molecule type" value="Genomic_DNA"/>
</dbReference>
<accession>A0A6B0GKI6</accession>
<organism evidence="2 3">
    <name type="scientific">Halomarina oriensis</name>
    <dbReference type="NCBI Taxonomy" id="671145"/>
    <lineage>
        <taxon>Archaea</taxon>
        <taxon>Methanobacteriati</taxon>
        <taxon>Methanobacteriota</taxon>
        <taxon>Stenosarchaea group</taxon>
        <taxon>Halobacteria</taxon>
        <taxon>Halobacteriales</taxon>
        <taxon>Natronomonadaceae</taxon>
        <taxon>Halomarina</taxon>
    </lineage>
</organism>
<evidence type="ECO:0008006" key="4">
    <source>
        <dbReference type="Google" id="ProtNLM"/>
    </source>
</evidence>
<keyword evidence="1" id="KW-0472">Membrane</keyword>
<protein>
    <recommendedName>
        <fullName evidence="4">YapH protein</fullName>
    </recommendedName>
</protein>
<feature type="transmembrane region" description="Helical" evidence="1">
    <location>
        <begin position="6"/>
        <end position="26"/>
    </location>
</feature>
<dbReference type="InterPro" id="IPR055943">
    <property type="entry name" value="DUF7521"/>
</dbReference>
<reference evidence="2 3" key="1">
    <citation type="submission" date="2019-12" db="EMBL/GenBank/DDBJ databases">
        <title>Halocatena pleomorpha gen. nov. sp. nov., an extremely halophilic archaeon of family Halobacteriaceae isolated from saltpan soil.</title>
        <authorList>
            <person name="Pal Y."/>
            <person name="Verma A."/>
            <person name="Krishnamurthi S."/>
            <person name="Kumar P."/>
        </authorList>
    </citation>
    <scope>NUCLEOTIDE SEQUENCE [LARGE SCALE GENOMIC DNA]</scope>
    <source>
        <strain evidence="2 3">JCM 16495</strain>
    </source>
</reference>
<dbReference type="RefSeq" id="WP_394351449.1">
    <property type="nucleotide sequence ID" value="NZ_WSZK01000022.1"/>
</dbReference>
<keyword evidence="3" id="KW-1185">Reference proteome</keyword>
<dbReference type="Proteomes" id="UP000451471">
    <property type="component" value="Unassembled WGS sequence"/>
</dbReference>